<evidence type="ECO:0000259" key="7">
    <source>
        <dbReference type="Pfam" id="PF02932"/>
    </source>
</evidence>
<dbReference type="GO" id="GO:0004888">
    <property type="term" value="F:transmembrane signaling receptor activity"/>
    <property type="evidence" value="ECO:0007669"/>
    <property type="project" value="InterPro"/>
</dbReference>
<evidence type="ECO:0000313" key="8">
    <source>
        <dbReference type="EMBL" id="CAG5897838.1"/>
    </source>
</evidence>
<feature type="transmembrane region" description="Helical" evidence="5">
    <location>
        <begin position="239"/>
        <end position="261"/>
    </location>
</feature>
<reference evidence="8" key="1">
    <citation type="submission" date="2021-05" db="EMBL/GenBank/DDBJ databases">
        <authorList>
            <person name="Tigano A."/>
        </authorList>
    </citation>
    <scope>NUCLEOTIDE SEQUENCE</scope>
</reference>
<feature type="domain" description="Neurotransmitter-gated ion-channel ligand-binding" evidence="6">
    <location>
        <begin position="60"/>
        <end position="190"/>
    </location>
</feature>
<dbReference type="OrthoDB" id="5920062at2759"/>
<evidence type="ECO:0000256" key="5">
    <source>
        <dbReference type="SAM" id="Phobius"/>
    </source>
</evidence>
<dbReference type="InterPro" id="IPR038050">
    <property type="entry name" value="Neuro_actylchol_rec"/>
</dbReference>
<dbReference type="EMBL" id="CAJRST010008890">
    <property type="protein sequence ID" value="CAG5897838.1"/>
    <property type="molecule type" value="Genomic_DNA"/>
</dbReference>
<proteinExistence type="predicted"/>
<evidence type="ECO:0000259" key="6">
    <source>
        <dbReference type="Pfam" id="PF02931"/>
    </source>
</evidence>
<comment type="subcellular location">
    <subcellularLocation>
        <location evidence="1">Membrane</location>
        <topology evidence="1">Multi-pass membrane protein</topology>
    </subcellularLocation>
</comment>
<feature type="transmembrane region" description="Helical" evidence="5">
    <location>
        <begin position="402"/>
        <end position="423"/>
    </location>
</feature>
<dbReference type="Gene3D" id="2.70.170.10">
    <property type="entry name" value="Neurotransmitter-gated ion-channel ligand-binding domain"/>
    <property type="match status" value="1"/>
</dbReference>
<keyword evidence="3 5" id="KW-1133">Transmembrane helix</keyword>
<dbReference type="Pfam" id="PF02932">
    <property type="entry name" value="Neur_chan_memb"/>
    <property type="match status" value="1"/>
</dbReference>
<dbReference type="InterPro" id="IPR036734">
    <property type="entry name" value="Neur_chan_lig-bd_sf"/>
</dbReference>
<evidence type="ECO:0000256" key="4">
    <source>
        <dbReference type="ARBA" id="ARBA00023136"/>
    </source>
</evidence>
<dbReference type="Proteomes" id="UP000677803">
    <property type="component" value="Unassembled WGS sequence"/>
</dbReference>
<sequence length="436" mass="49223">MRVGKFIVMQSEKLVFITDGMDKRIVLMTLLTIGHSFAASTCTDRRCLANMLIDRGLLSQPQDENCTLPVFVPFIEYQTLKVDTKNLRLISRLIAQIRWRDTALAWNTSVYQYDHVILPVGAVWTPEIKVTNGLLTTMKHCSNDLLVKSDGTVMHSVIINAQVNCEVNLFNYPFASDECPVAIQTYSIDDCGTSLVMGEIKMVDGSHGDWKTDFAVLQKQRDDRNFILVGLSIKHSNPFITLMLPSLLIIVADVVSFAMPLKGGERNTFKITLVLSFTMFINILNNELPGDGQCSPVIRIHFCVCLILLVLSMLVSMVLTRVAQDGWPSFSCCSKSSAPTNTETKKEKEDKAETNADISVVQLDTSEDSQMLRKVVTFLEALTAKEVESERHERFADKLDKIFFWFYFIFGGSYVCVMIGVMAKYKCAVNHFDFWY</sequence>
<dbReference type="InterPro" id="IPR006202">
    <property type="entry name" value="Neur_chan_lig-bd"/>
</dbReference>
<dbReference type="InterPro" id="IPR036719">
    <property type="entry name" value="Neuro-gated_channel_TM_sf"/>
</dbReference>
<dbReference type="InterPro" id="IPR006029">
    <property type="entry name" value="Neurotrans-gated_channel_TM"/>
</dbReference>
<evidence type="ECO:0000256" key="1">
    <source>
        <dbReference type="ARBA" id="ARBA00004141"/>
    </source>
</evidence>
<dbReference type="Gene3D" id="1.20.58.390">
    <property type="entry name" value="Neurotransmitter-gated ion-channel transmembrane domain"/>
    <property type="match status" value="1"/>
</dbReference>
<protein>
    <submittedName>
        <fullName evidence="8">(Atlantic silverside) hypothetical protein</fullName>
    </submittedName>
</protein>
<dbReference type="InterPro" id="IPR006201">
    <property type="entry name" value="Neur_channel"/>
</dbReference>
<gene>
    <name evidence="8" type="ORF">MMEN_LOCUS8884</name>
</gene>
<evidence type="ECO:0000256" key="3">
    <source>
        <dbReference type="ARBA" id="ARBA00022989"/>
    </source>
</evidence>
<keyword evidence="4 5" id="KW-0472">Membrane</keyword>
<comment type="caution">
    <text evidence="8">The sequence shown here is derived from an EMBL/GenBank/DDBJ whole genome shotgun (WGS) entry which is preliminary data.</text>
</comment>
<dbReference type="GO" id="GO:0016020">
    <property type="term" value="C:membrane"/>
    <property type="evidence" value="ECO:0007669"/>
    <property type="project" value="UniProtKB-SubCell"/>
</dbReference>
<keyword evidence="2 5" id="KW-0812">Transmembrane</keyword>
<keyword evidence="9" id="KW-1185">Reference proteome</keyword>
<organism evidence="8 9">
    <name type="scientific">Menidia menidia</name>
    <name type="common">Atlantic silverside</name>
    <dbReference type="NCBI Taxonomy" id="238744"/>
    <lineage>
        <taxon>Eukaryota</taxon>
        <taxon>Metazoa</taxon>
        <taxon>Chordata</taxon>
        <taxon>Craniata</taxon>
        <taxon>Vertebrata</taxon>
        <taxon>Euteleostomi</taxon>
        <taxon>Actinopterygii</taxon>
        <taxon>Neopterygii</taxon>
        <taxon>Teleostei</taxon>
        <taxon>Neoteleostei</taxon>
        <taxon>Acanthomorphata</taxon>
        <taxon>Ovalentaria</taxon>
        <taxon>Atherinomorphae</taxon>
        <taxon>Atheriniformes</taxon>
        <taxon>Atherinopsidae</taxon>
        <taxon>Menidiinae</taxon>
        <taxon>Menidia</taxon>
    </lineage>
</organism>
<evidence type="ECO:0000256" key="2">
    <source>
        <dbReference type="ARBA" id="ARBA00022692"/>
    </source>
</evidence>
<dbReference type="AlphaFoldDB" id="A0A8S4AS97"/>
<dbReference type="SUPFAM" id="SSF90112">
    <property type="entry name" value="Neurotransmitter-gated ion-channel transmembrane pore"/>
    <property type="match status" value="1"/>
</dbReference>
<dbReference type="Pfam" id="PF02931">
    <property type="entry name" value="Neur_chan_LBD"/>
    <property type="match status" value="1"/>
</dbReference>
<dbReference type="SUPFAM" id="SSF63712">
    <property type="entry name" value="Nicotinic receptor ligand binding domain-like"/>
    <property type="match status" value="1"/>
</dbReference>
<accession>A0A8S4AS97</accession>
<dbReference type="GO" id="GO:0005230">
    <property type="term" value="F:extracellular ligand-gated monoatomic ion channel activity"/>
    <property type="evidence" value="ECO:0007669"/>
    <property type="project" value="InterPro"/>
</dbReference>
<feature type="transmembrane region" description="Helical" evidence="5">
    <location>
        <begin position="268"/>
        <end position="285"/>
    </location>
</feature>
<feature type="domain" description="Neurotransmitter-gated ion-channel transmembrane" evidence="7">
    <location>
        <begin position="243"/>
        <end position="322"/>
    </location>
</feature>
<feature type="transmembrane region" description="Helical" evidence="5">
    <location>
        <begin position="297"/>
        <end position="319"/>
    </location>
</feature>
<name>A0A8S4AS97_9TELE</name>
<dbReference type="PANTHER" id="PTHR18945">
    <property type="entry name" value="NEUROTRANSMITTER GATED ION CHANNEL"/>
    <property type="match status" value="1"/>
</dbReference>
<evidence type="ECO:0000313" key="9">
    <source>
        <dbReference type="Proteomes" id="UP000677803"/>
    </source>
</evidence>